<keyword evidence="4" id="KW-1185">Reference proteome</keyword>
<dbReference type="Gene3D" id="2.30.30.40">
    <property type="entry name" value="SH3 Domains"/>
    <property type="match status" value="1"/>
</dbReference>
<dbReference type="PROSITE" id="PS51781">
    <property type="entry name" value="SH3B"/>
    <property type="match status" value="1"/>
</dbReference>
<dbReference type="RefSeq" id="WP_261519062.1">
    <property type="nucleotide sequence ID" value="NZ_JAODNW010000002.1"/>
</dbReference>
<evidence type="ECO:0000313" key="4">
    <source>
        <dbReference type="Proteomes" id="UP001589755"/>
    </source>
</evidence>
<reference evidence="3 4" key="1">
    <citation type="submission" date="2024-09" db="EMBL/GenBank/DDBJ databases">
        <authorList>
            <person name="Sun Q."/>
            <person name="Mori K."/>
        </authorList>
    </citation>
    <scope>NUCLEOTIDE SEQUENCE [LARGE SCALE GENOMIC DNA]</scope>
    <source>
        <strain evidence="3 4">CCM 8543</strain>
    </source>
</reference>
<comment type="caution">
    <text evidence="3">The sequence shown here is derived from an EMBL/GenBank/DDBJ whole genome shotgun (WGS) entry which is preliminary data.</text>
</comment>
<feature type="chain" id="PRO_5046358559" evidence="1">
    <location>
        <begin position="28"/>
        <end position="117"/>
    </location>
</feature>
<accession>A0ABV6D628</accession>
<dbReference type="EMBL" id="JBHLXD010000008">
    <property type="protein sequence ID" value="MFC0208103.1"/>
    <property type="molecule type" value="Genomic_DNA"/>
</dbReference>
<feature type="signal peptide" evidence="1">
    <location>
        <begin position="1"/>
        <end position="27"/>
    </location>
</feature>
<dbReference type="Proteomes" id="UP001589755">
    <property type="component" value="Unassembled WGS sequence"/>
</dbReference>
<evidence type="ECO:0000313" key="3">
    <source>
        <dbReference type="EMBL" id="MFC0208103.1"/>
    </source>
</evidence>
<protein>
    <submittedName>
        <fullName evidence="3">SH3 domain-containing protein</fullName>
    </submittedName>
</protein>
<evidence type="ECO:0000259" key="2">
    <source>
        <dbReference type="PROSITE" id="PS51781"/>
    </source>
</evidence>
<sequence>MRMMLRIFVLSRAVSIGLLPAAFPAAAQVLDVPFETTGGDGQAAWCASSIVAGLDPQGDGFLAVRSGPGTEYRKIDELHNGDIVSTCDARGPWIAIIYGPSKRKGWVHGRWLKDIAG</sequence>
<organism evidence="3 4">
    <name type="scientific">Chelativorans intermedius</name>
    <dbReference type="NCBI Taxonomy" id="515947"/>
    <lineage>
        <taxon>Bacteria</taxon>
        <taxon>Pseudomonadati</taxon>
        <taxon>Pseudomonadota</taxon>
        <taxon>Alphaproteobacteria</taxon>
        <taxon>Hyphomicrobiales</taxon>
        <taxon>Phyllobacteriaceae</taxon>
        <taxon>Chelativorans</taxon>
    </lineage>
</organism>
<gene>
    <name evidence="3" type="ORF">ACFFJ2_06770</name>
</gene>
<dbReference type="Pfam" id="PF08239">
    <property type="entry name" value="SH3_3"/>
    <property type="match status" value="1"/>
</dbReference>
<proteinExistence type="predicted"/>
<name>A0ABV6D628_9HYPH</name>
<evidence type="ECO:0000256" key="1">
    <source>
        <dbReference type="SAM" id="SignalP"/>
    </source>
</evidence>
<keyword evidence="1" id="KW-0732">Signal</keyword>
<dbReference type="InterPro" id="IPR003646">
    <property type="entry name" value="SH3-like_bac-type"/>
</dbReference>
<feature type="domain" description="SH3b" evidence="2">
    <location>
        <begin position="46"/>
        <end position="116"/>
    </location>
</feature>